<dbReference type="InterPro" id="IPR001680">
    <property type="entry name" value="WD40_rpt"/>
</dbReference>
<dbReference type="Gene3D" id="2.130.10.10">
    <property type="entry name" value="YVTN repeat-like/Quinoprotein amine dehydrogenase"/>
    <property type="match status" value="2"/>
</dbReference>
<dbReference type="PROSITE" id="PS50082">
    <property type="entry name" value="WD_REPEATS_2"/>
    <property type="match status" value="2"/>
</dbReference>
<evidence type="ECO:0000256" key="3">
    <source>
        <dbReference type="ARBA" id="ARBA00022490"/>
    </source>
</evidence>
<evidence type="ECO:0000256" key="2">
    <source>
        <dbReference type="ARBA" id="ARBA00004496"/>
    </source>
</evidence>
<evidence type="ECO:0000256" key="1">
    <source>
        <dbReference type="ARBA" id="ARBA00004123"/>
    </source>
</evidence>
<proteinExistence type="predicted"/>
<dbReference type="GO" id="GO:0005634">
    <property type="term" value="C:nucleus"/>
    <property type="evidence" value="ECO:0007669"/>
    <property type="project" value="UniProtKB-SubCell"/>
</dbReference>
<evidence type="ECO:0000313" key="10">
    <source>
        <dbReference type="Proteomes" id="UP000078387"/>
    </source>
</evidence>
<evidence type="ECO:0000256" key="4">
    <source>
        <dbReference type="ARBA" id="ARBA00022574"/>
    </source>
</evidence>
<dbReference type="VEuPathDB" id="AmoebaDB:EHI5A_007020"/>
<evidence type="ECO:0000313" key="9">
    <source>
        <dbReference type="EMBL" id="GAT91530.1"/>
    </source>
</evidence>
<keyword evidence="6" id="KW-0539">Nucleus</keyword>
<dbReference type="SMART" id="SM00320">
    <property type="entry name" value="WD40"/>
    <property type="match status" value="5"/>
</dbReference>
<dbReference type="VEuPathDB" id="AmoebaDB:EHI7A_069570"/>
<dbReference type="OMA" id="TACIWGV"/>
<comment type="caution">
    <text evidence="9">The sequence shown here is derived from an EMBL/GenBank/DDBJ whole genome shotgun (WGS) entry which is preliminary data.</text>
</comment>
<dbReference type="InterPro" id="IPR015943">
    <property type="entry name" value="WD40/YVTN_repeat-like_dom_sf"/>
</dbReference>
<dbReference type="InterPro" id="IPR019775">
    <property type="entry name" value="WD40_repeat_CS"/>
</dbReference>
<evidence type="ECO:0000256" key="7">
    <source>
        <dbReference type="ARBA" id="ARBA00040954"/>
    </source>
</evidence>
<keyword evidence="4 8" id="KW-0853">WD repeat</keyword>
<dbReference type="PANTHER" id="PTHR19855:SF12">
    <property type="entry name" value="WD REPEAT-CONTAINING PROTEIN 37"/>
    <property type="match status" value="1"/>
</dbReference>
<dbReference type="PROSITE" id="PS00678">
    <property type="entry name" value="WD_REPEATS_1"/>
    <property type="match status" value="1"/>
</dbReference>
<dbReference type="InterPro" id="IPR036322">
    <property type="entry name" value="WD40_repeat_dom_sf"/>
</dbReference>
<keyword evidence="3" id="KW-0963">Cytoplasm</keyword>
<comment type="subcellular location">
    <subcellularLocation>
        <location evidence="2">Cytoplasm</location>
    </subcellularLocation>
    <subcellularLocation>
        <location evidence="1">Nucleus</location>
    </subcellularLocation>
</comment>
<feature type="repeat" description="WD" evidence="8">
    <location>
        <begin position="146"/>
        <end position="179"/>
    </location>
</feature>
<dbReference type="VEuPathDB" id="AmoebaDB:KM1_064840"/>
<evidence type="ECO:0000256" key="8">
    <source>
        <dbReference type="PROSITE-ProRule" id="PRU00221"/>
    </source>
</evidence>
<evidence type="ECO:0000256" key="5">
    <source>
        <dbReference type="ARBA" id="ARBA00022737"/>
    </source>
</evidence>
<feature type="repeat" description="WD" evidence="8">
    <location>
        <begin position="281"/>
        <end position="322"/>
    </location>
</feature>
<evidence type="ECO:0000256" key="6">
    <source>
        <dbReference type="ARBA" id="ARBA00023242"/>
    </source>
</evidence>
<dbReference type="VEuPathDB" id="AmoebaDB:EHI_152770"/>
<dbReference type="Pfam" id="PF00400">
    <property type="entry name" value="WD40"/>
    <property type="match status" value="2"/>
</dbReference>
<dbReference type="PROSITE" id="PS50294">
    <property type="entry name" value="WD_REPEATS_REGION"/>
    <property type="match status" value="1"/>
</dbReference>
<dbReference type="SUPFAM" id="SSF50978">
    <property type="entry name" value="WD40 repeat-like"/>
    <property type="match status" value="1"/>
</dbReference>
<dbReference type="Proteomes" id="UP000078387">
    <property type="component" value="Unassembled WGS sequence"/>
</dbReference>
<dbReference type="EMBL" id="BDEQ01000001">
    <property type="protein sequence ID" value="GAT91530.1"/>
    <property type="molecule type" value="Genomic_DNA"/>
</dbReference>
<sequence>MTEVPEEHSNDFIPSLPPSFQTNFGNERFVDLLKDILKEYTLLYEDNKALIAQLEGLKVQPNVRNVKFYQSDVVDTKKPKPQKSTYSHYVSKKTTEHWKFLHNYILHRDCILDLACSPWDMSIFATASSDRSARISTAESGKCLQFLVHPRPVSSLMFHPTEHLLATGCGDGIVRLFKIGVTIDEDHKEQLPTTEIKIGDIVSGVCLGNDSIYTATWGGVVGVYDLHGEHISSISSSIGINDHITSLASDVYSPILSCTATDGSLRLIDIRTPNHARIECINAHSDSCISAQFCEQGKTIVSTGFDKIVKIWDIKMMKAPKAMYKISYPSKINISQNDKFLVQAEDKSWIIIDSNGLRHGKLKIGADVLQREHLRLQICSSFSYDESVLYTAGLDRHVIAWGVQTN</sequence>
<protein>
    <recommendedName>
        <fullName evidence="7">WD repeat-containing protein 37</fullName>
    </recommendedName>
</protein>
<keyword evidence="5" id="KW-0677">Repeat</keyword>
<organism evidence="9 10">
    <name type="scientific">Entamoeba histolytica</name>
    <dbReference type="NCBI Taxonomy" id="5759"/>
    <lineage>
        <taxon>Eukaryota</taxon>
        <taxon>Amoebozoa</taxon>
        <taxon>Evosea</taxon>
        <taxon>Archamoebae</taxon>
        <taxon>Mastigamoebida</taxon>
        <taxon>Entamoebidae</taxon>
        <taxon>Entamoeba</taxon>
    </lineage>
</organism>
<dbReference type="AlphaFoldDB" id="A0A5K1U761"/>
<gene>
    <name evidence="9" type="ORF">CL6EHI_152770</name>
</gene>
<name>A0A5K1U761_ENTHI</name>
<dbReference type="PANTHER" id="PTHR19855">
    <property type="entry name" value="WD40 REPEAT PROTEIN 12, 37"/>
    <property type="match status" value="1"/>
</dbReference>
<dbReference type="GO" id="GO:0005737">
    <property type="term" value="C:cytoplasm"/>
    <property type="evidence" value="ECO:0007669"/>
    <property type="project" value="UniProtKB-SubCell"/>
</dbReference>
<reference evidence="9 10" key="1">
    <citation type="submission" date="2016-05" db="EMBL/GenBank/DDBJ databases">
        <title>First whole genome sequencing of Entamoeba histolytica HM1:IMSS-clone-6.</title>
        <authorList>
            <person name="Mukherjee Avik.K."/>
            <person name="Izumyama S."/>
            <person name="Nakada-Tsukui K."/>
            <person name="Nozaki T."/>
        </authorList>
    </citation>
    <scope>NUCLEOTIDE SEQUENCE [LARGE SCALE GENOMIC DNA]</scope>
    <source>
        <strain evidence="9 10">HM1:IMSS clone 6</strain>
    </source>
</reference>
<dbReference type="VEuPathDB" id="AmoebaDB:EHI8A_071990"/>
<accession>A0A5K1U761</accession>
<dbReference type="FunFam" id="2.130.10.10:FF:001628">
    <property type="entry name" value="WD domain, G-beta repeat-containing protein"/>
    <property type="match status" value="1"/>
</dbReference>